<reference evidence="3" key="1">
    <citation type="submission" date="2021-05" db="EMBL/GenBank/DDBJ databases">
        <authorList>
            <person name="Pietrasiak N."/>
            <person name="Ward R."/>
            <person name="Stajich J.E."/>
            <person name="Kurbessoian T."/>
        </authorList>
    </citation>
    <scope>NUCLEOTIDE SEQUENCE</scope>
    <source>
        <strain evidence="3">UHER 2000/2452</strain>
    </source>
</reference>
<name>A0A951QGH8_9CYAN</name>
<evidence type="ECO:0000256" key="1">
    <source>
        <dbReference type="SAM" id="MobiDB-lite"/>
    </source>
</evidence>
<dbReference type="InterPro" id="IPR007280">
    <property type="entry name" value="Peptidase_C_arc/bac"/>
</dbReference>
<feature type="domain" description="Peptidase C-terminal archaeal/bacterial" evidence="2">
    <location>
        <begin position="32"/>
        <end position="96"/>
    </location>
</feature>
<evidence type="ECO:0000313" key="4">
    <source>
        <dbReference type="Proteomes" id="UP000757435"/>
    </source>
</evidence>
<protein>
    <submittedName>
        <fullName evidence="3">PPC domain-containing protein</fullName>
    </submittedName>
</protein>
<dbReference type="Proteomes" id="UP000757435">
    <property type="component" value="Unassembled WGS sequence"/>
</dbReference>
<evidence type="ECO:0000259" key="2">
    <source>
        <dbReference type="Pfam" id="PF04151"/>
    </source>
</evidence>
<reference evidence="3" key="2">
    <citation type="journal article" date="2022" name="Microbiol. Resour. Announc.">
        <title>Metagenome Sequencing to Explore Phylogenomics of Terrestrial Cyanobacteria.</title>
        <authorList>
            <person name="Ward R.D."/>
            <person name="Stajich J.E."/>
            <person name="Johansen J.R."/>
            <person name="Huntemann M."/>
            <person name="Clum A."/>
            <person name="Foster B."/>
            <person name="Foster B."/>
            <person name="Roux S."/>
            <person name="Palaniappan K."/>
            <person name="Varghese N."/>
            <person name="Mukherjee S."/>
            <person name="Reddy T.B.K."/>
            <person name="Daum C."/>
            <person name="Copeland A."/>
            <person name="Chen I.A."/>
            <person name="Ivanova N.N."/>
            <person name="Kyrpides N.C."/>
            <person name="Shapiro N."/>
            <person name="Eloe-Fadrosh E.A."/>
            <person name="Pietrasiak N."/>
        </authorList>
    </citation>
    <scope>NUCLEOTIDE SEQUENCE</scope>
    <source>
        <strain evidence="3">UHER 2000/2452</strain>
    </source>
</reference>
<feature type="region of interest" description="Disordered" evidence="1">
    <location>
        <begin position="102"/>
        <end position="147"/>
    </location>
</feature>
<comment type="caution">
    <text evidence="3">The sequence shown here is derived from an EMBL/GenBank/DDBJ whole genome shotgun (WGS) entry which is preliminary data.</text>
</comment>
<dbReference type="InterPro" id="IPR026444">
    <property type="entry name" value="Secre_tail"/>
</dbReference>
<gene>
    <name evidence="3" type="ORF">KME15_23185</name>
</gene>
<dbReference type="AlphaFoldDB" id="A0A951QGH8"/>
<sequence length="368" mass="39070">MADNSLSSARPLGVLGSKLLERRDLVGPRDRTDFFKFSLKRSSDVNFQLSNLQANADLLLLNRSGKAIARSQKGGKQAEQITRQLQSGTYYVQVSGRGSKSTRYKLAGSTTAGGGGSGGSGGNGTRSNPFDLGTLNGGSVARSRDTAGTSDAENKFYKFRLGQISDLSIALSQVSGGGTMRLYNDTNRNGVLDFSESTIDSGDGSVSSNRPISAVFPSTETYFLQVVRDFSASTMQYDITFNTTQVPGNIPTDPGSEPTTAFNLGSLSKGGRLEAKDYVGRVDENDLYRFTLNETGRVTFGKADVAGDINTNVTIYQDKNNNNILDSGESIGSLIGANGSVDLQAGVYYVLANQSNVSNTAYSLSISS</sequence>
<accession>A0A951QGH8</accession>
<proteinExistence type="predicted"/>
<evidence type="ECO:0000313" key="3">
    <source>
        <dbReference type="EMBL" id="MBW4661584.1"/>
    </source>
</evidence>
<feature type="compositionally biased region" description="Gly residues" evidence="1">
    <location>
        <begin position="111"/>
        <end position="124"/>
    </location>
</feature>
<dbReference type="NCBIfam" id="TIGR04183">
    <property type="entry name" value="Por_Secre_tail"/>
    <property type="match status" value="1"/>
</dbReference>
<dbReference type="SUPFAM" id="SSF89260">
    <property type="entry name" value="Collagen-binding domain"/>
    <property type="match status" value="2"/>
</dbReference>
<organism evidence="3 4">
    <name type="scientific">Drouetiella hepatica Uher 2000/2452</name>
    <dbReference type="NCBI Taxonomy" id="904376"/>
    <lineage>
        <taxon>Bacteria</taxon>
        <taxon>Bacillati</taxon>
        <taxon>Cyanobacteriota</taxon>
        <taxon>Cyanophyceae</taxon>
        <taxon>Oculatellales</taxon>
        <taxon>Oculatellaceae</taxon>
        <taxon>Drouetiella</taxon>
    </lineage>
</organism>
<dbReference type="Pfam" id="PF04151">
    <property type="entry name" value="PPC"/>
    <property type="match status" value="1"/>
</dbReference>
<dbReference type="EMBL" id="JAHHHD010000040">
    <property type="protein sequence ID" value="MBW4661584.1"/>
    <property type="molecule type" value="Genomic_DNA"/>
</dbReference>
<dbReference type="Gene3D" id="2.60.120.380">
    <property type="match status" value="3"/>
</dbReference>